<organism evidence="13">
    <name type="scientific">Hirondellea gigas</name>
    <dbReference type="NCBI Taxonomy" id="1518452"/>
    <lineage>
        <taxon>Eukaryota</taxon>
        <taxon>Metazoa</taxon>
        <taxon>Ecdysozoa</taxon>
        <taxon>Arthropoda</taxon>
        <taxon>Crustacea</taxon>
        <taxon>Multicrustacea</taxon>
        <taxon>Malacostraca</taxon>
        <taxon>Eumalacostraca</taxon>
        <taxon>Peracarida</taxon>
        <taxon>Amphipoda</taxon>
        <taxon>Amphilochidea</taxon>
        <taxon>Lysianassida</taxon>
        <taxon>Lysianassidira</taxon>
        <taxon>Lysianassoidea</taxon>
        <taxon>Lysianassidae</taxon>
        <taxon>Hirondellea</taxon>
    </lineage>
</organism>
<keyword evidence="11" id="KW-0408">Iron</keyword>
<evidence type="ECO:0000256" key="5">
    <source>
        <dbReference type="ARBA" id="ARBA00012864"/>
    </source>
</evidence>
<dbReference type="UniPathway" id="UPA00379">
    <property type="reaction ID" value="UER00551"/>
</dbReference>
<dbReference type="InterPro" id="IPR032466">
    <property type="entry name" value="Metal_Hydrolase"/>
</dbReference>
<dbReference type="SUPFAM" id="SSF51338">
    <property type="entry name" value="Composite domain of metallo-dependent hydrolases"/>
    <property type="match status" value="1"/>
</dbReference>
<evidence type="ECO:0000256" key="11">
    <source>
        <dbReference type="ARBA" id="ARBA00023004"/>
    </source>
</evidence>
<keyword evidence="9" id="KW-0369">Histidine metabolism</keyword>
<proteinExistence type="evidence at transcript level"/>
<dbReference type="EC" id="3.5.2.7" evidence="5"/>
<evidence type="ECO:0000313" key="13">
    <source>
        <dbReference type="EMBL" id="LAC19883.1"/>
    </source>
</evidence>
<dbReference type="InterPro" id="IPR011059">
    <property type="entry name" value="Metal-dep_hydrolase_composite"/>
</dbReference>
<evidence type="ECO:0000256" key="1">
    <source>
        <dbReference type="ARBA" id="ARBA00000853"/>
    </source>
</evidence>
<evidence type="ECO:0000256" key="10">
    <source>
        <dbReference type="ARBA" id="ARBA00022833"/>
    </source>
</evidence>
<name>A0A6A7FP25_9CRUS</name>
<evidence type="ECO:0000256" key="2">
    <source>
        <dbReference type="ARBA" id="ARBA00001965"/>
    </source>
</evidence>
<keyword evidence="10" id="KW-0862">Zinc</keyword>
<dbReference type="NCBIfam" id="TIGR01224">
    <property type="entry name" value="hutI"/>
    <property type="match status" value="1"/>
</dbReference>
<dbReference type="Pfam" id="PF01979">
    <property type="entry name" value="Amidohydro_1"/>
    <property type="match status" value="1"/>
</dbReference>
<accession>A0A6A7FP25</accession>
<dbReference type="GO" id="GO:0050480">
    <property type="term" value="F:imidazolonepropionase activity"/>
    <property type="evidence" value="ECO:0007669"/>
    <property type="project" value="UniProtKB-EC"/>
</dbReference>
<evidence type="ECO:0000256" key="3">
    <source>
        <dbReference type="ARBA" id="ARBA00004758"/>
    </source>
</evidence>
<dbReference type="FunFam" id="3.20.20.140:FF:000007">
    <property type="entry name" value="Imidazolonepropionase"/>
    <property type="match status" value="1"/>
</dbReference>
<dbReference type="PANTHER" id="PTHR42752:SF1">
    <property type="entry name" value="IMIDAZOLONEPROPIONASE-RELATED"/>
    <property type="match status" value="1"/>
</dbReference>
<evidence type="ECO:0000259" key="12">
    <source>
        <dbReference type="Pfam" id="PF01979"/>
    </source>
</evidence>
<reference evidence="13" key="1">
    <citation type="submission" date="2017-11" db="EMBL/GenBank/DDBJ databases">
        <title>The sensing device of the deep-sea amphipod.</title>
        <authorList>
            <person name="Kobayashi H."/>
            <person name="Nagahama T."/>
            <person name="Arai W."/>
            <person name="Sasagawa Y."/>
            <person name="Umeda M."/>
            <person name="Hayashi T."/>
            <person name="Nikaido I."/>
            <person name="Watanabe H."/>
            <person name="Oguri K."/>
            <person name="Kitazato H."/>
            <person name="Fujioka K."/>
            <person name="Kido Y."/>
            <person name="Takami H."/>
        </authorList>
    </citation>
    <scope>NUCLEOTIDE SEQUENCE</scope>
    <source>
        <tissue evidence="13">Whole body</tissue>
    </source>
</reference>
<dbReference type="AlphaFoldDB" id="A0A6A7FP25"/>
<keyword evidence="7" id="KW-0479">Metal-binding</keyword>
<protein>
    <recommendedName>
        <fullName evidence="6">Probable imidazolonepropionase</fullName>
        <ecNumber evidence="5">3.5.2.7</ecNumber>
    </recommendedName>
</protein>
<dbReference type="PANTHER" id="PTHR42752">
    <property type="entry name" value="IMIDAZOLONEPROPIONASE"/>
    <property type="match status" value="1"/>
</dbReference>
<dbReference type="Gene3D" id="3.20.20.140">
    <property type="entry name" value="Metal-dependent hydrolases"/>
    <property type="match status" value="1"/>
</dbReference>
<evidence type="ECO:0000256" key="8">
    <source>
        <dbReference type="ARBA" id="ARBA00022801"/>
    </source>
</evidence>
<comment type="similarity">
    <text evidence="4">Belongs to the metallo-dependent hydrolases superfamily. HutI family.</text>
</comment>
<comment type="cofactor">
    <cofactor evidence="2">
        <name>Fe(3+)</name>
        <dbReference type="ChEBI" id="CHEBI:29034"/>
    </cofactor>
</comment>
<feature type="domain" description="Amidohydrolase-related" evidence="12">
    <location>
        <begin position="132"/>
        <end position="294"/>
    </location>
</feature>
<evidence type="ECO:0000256" key="9">
    <source>
        <dbReference type="ARBA" id="ARBA00022808"/>
    </source>
</evidence>
<evidence type="ECO:0000256" key="7">
    <source>
        <dbReference type="ARBA" id="ARBA00022723"/>
    </source>
</evidence>
<dbReference type="SUPFAM" id="SSF51556">
    <property type="entry name" value="Metallo-dependent hydrolases"/>
    <property type="match status" value="1"/>
</dbReference>
<dbReference type="EMBL" id="IACT01000469">
    <property type="protein sequence ID" value="LAC19883.1"/>
    <property type="molecule type" value="mRNA"/>
</dbReference>
<dbReference type="GO" id="GO:0005737">
    <property type="term" value="C:cytoplasm"/>
    <property type="evidence" value="ECO:0007669"/>
    <property type="project" value="InterPro"/>
</dbReference>
<keyword evidence="8" id="KW-0378">Hydrolase</keyword>
<evidence type="ECO:0000256" key="6">
    <source>
        <dbReference type="ARBA" id="ARBA00013406"/>
    </source>
</evidence>
<comment type="pathway">
    <text evidence="3">Amino-acid degradation; L-histidine degradation into L-glutamate; N-formimidoyl-L-glutamate from L-histidine: step 3/3.</text>
</comment>
<comment type="catalytic activity">
    <reaction evidence="1">
        <text>4-imidazolone-5-propanoate + H2O = N-formimidoyl-L-glutamate</text>
        <dbReference type="Rhea" id="RHEA:23660"/>
        <dbReference type="ChEBI" id="CHEBI:15377"/>
        <dbReference type="ChEBI" id="CHEBI:58928"/>
        <dbReference type="ChEBI" id="CHEBI:77893"/>
        <dbReference type="EC" id="3.5.2.7"/>
    </reaction>
</comment>
<dbReference type="GO" id="GO:0019557">
    <property type="term" value="P:L-histidine catabolic process to glutamate and formate"/>
    <property type="evidence" value="ECO:0007669"/>
    <property type="project" value="UniProtKB-UniPathway"/>
</dbReference>
<dbReference type="GO" id="GO:0019556">
    <property type="term" value="P:L-histidine catabolic process to glutamate and formamide"/>
    <property type="evidence" value="ECO:0007669"/>
    <property type="project" value="UniProtKB-UniPathway"/>
</dbReference>
<sequence>MAGASYMEVQKAGGGIHYTVAKTKEASEEELLDLLQDRLDRMLRAGTTLAEVKSGYGLTTEGELKLLRVLHQGASRTPITLVPTFLGAHAVPPGLEPEAATRLVIEEQLPAVVAARNRGEISVSCVDVFCEAGVFSVDQTKRIVAEARKLGDLMVNVHVDELAKLDGAKMAGELQAEAASHCEEVSAAGISAMRTGGTVAVLLPTTQMLLRLPAPPARDMIKQGVIVALGSDFNPNAFCLSMATVLHLACVLLRLSPAEALTAATLNAAHSVRRSHLHGALQPGMRADMLLIQAPRWEHLVYQLGEHHHLIHHVVCSGRVVYTKKE</sequence>
<dbReference type="InterPro" id="IPR006680">
    <property type="entry name" value="Amidohydro-rel"/>
</dbReference>
<dbReference type="InterPro" id="IPR005920">
    <property type="entry name" value="HutI"/>
</dbReference>
<dbReference type="GO" id="GO:0046872">
    <property type="term" value="F:metal ion binding"/>
    <property type="evidence" value="ECO:0007669"/>
    <property type="project" value="UniProtKB-KW"/>
</dbReference>
<evidence type="ECO:0000256" key="4">
    <source>
        <dbReference type="ARBA" id="ARBA00008002"/>
    </source>
</evidence>